<dbReference type="PATRIC" id="fig|1276246.3.peg.812"/>
<dbReference type="RefSeq" id="WP_025363384.1">
    <property type="nucleotide sequence ID" value="NZ_CP006681.1"/>
</dbReference>
<name>W6A848_9MOLU</name>
<gene>
    <name evidence="1" type="ORF">SCULI_v1c08160</name>
</gene>
<evidence type="ECO:0000313" key="1">
    <source>
        <dbReference type="EMBL" id="AHI53156.1"/>
    </source>
</evidence>
<dbReference type="AlphaFoldDB" id="W6A848"/>
<reference evidence="1 2" key="1">
    <citation type="journal article" date="2014" name="Genome Biol. Evol.">
        <title>Molecular evolution of the substrate utilization strategies and putative virulence factors in mosquito-associated Spiroplasma species.</title>
        <authorList>
            <person name="Chang T.H."/>
            <person name="Lo W.S."/>
            <person name="Ku C."/>
            <person name="Chen L.L."/>
            <person name="Kuo C.H."/>
        </authorList>
    </citation>
    <scope>NUCLEOTIDE SEQUENCE [LARGE SCALE GENOMIC DNA]</scope>
    <source>
        <strain evidence="1">AES-1</strain>
    </source>
</reference>
<keyword evidence="2" id="KW-1185">Reference proteome</keyword>
<dbReference type="STRING" id="1276246.SCULI_v1c08160"/>
<dbReference type="OrthoDB" id="389192at2"/>
<sequence length="235" mass="28456">MLYEKEQFWTDFYIDYINTMVLFKKINISSDEIADFVEEKDYLDEDAKNTYEDILINTAKALDLVRALVTKGVNKKETEDKLINIEDLKNIYLAFDPSGQKLDVFEFKTEKSKKFYEILEYIWVRMYSYDDLCTLCEYLLYAYVDYLKLMPLDELSLDYIWFLIQAMFIFKGFGPVLFIEEYEFWELFEVIEKLKNDTENLDYTEWPKLFNFKRVAKSWEESSSLWVEAHAFKYK</sequence>
<protein>
    <submittedName>
        <fullName evidence="1">Uncharacterized protein</fullName>
    </submittedName>
</protein>
<evidence type="ECO:0000313" key="2">
    <source>
        <dbReference type="Proteomes" id="UP000019267"/>
    </source>
</evidence>
<proteinExistence type="predicted"/>
<organism evidence="1 2">
    <name type="scientific">Spiroplasma culicicola AES-1</name>
    <dbReference type="NCBI Taxonomy" id="1276246"/>
    <lineage>
        <taxon>Bacteria</taxon>
        <taxon>Bacillati</taxon>
        <taxon>Mycoplasmatota</taxon>
        <taxon>Mollicutes</taxon>
        <taxon>Entomoplasmatales</taxon>
        <taxon>Spiroplasmataceae</taxon>
        <taxon>Spiroplasma</taxon>
    </lineage>
</organism>
<dbReference type="Proteomes" id="UP000019267">
    <property type="component" value="Chromosome"/>
</dbReference>
<dbReference type="HOGENOM" id="CLU_1179618_0_0_14"/>
<accession>W6A848</accession>
<dbReference type="EMBL" id="CP006681">
    <property type="protein sequence ID" value="AHI53156.1"/>
    <property type="molecule type" value="Genomic_DNA"/>
</dbReference>
<dbReference type="KEGG" id="scq:SCULI_v1c08160"/>